<accession>A0A1W6Z0F2</accession>
<gene>
    <name evidence="6" type="ORF">CAL13_11840</name>
</gene>
<keyword evidence="3 6" id="KW-0418">Kinase</keyword>
<dbReference type="EMBL" id="CP021109">
    <property type="protein sequence ID" value="ARP86820.1"/>
    <property type="molecule type" value="Genomic_DNA"/>
</dbReference>
<dbReference type="AlphaFoldDB" id="A0A1W6Z0F2"/>
<keyword evidence="2" id="KW-0808">Transferase</keyword>
<evidence type="ECO:0000313" key="7">
    <source>
        <dbReference type="Proteomes" id="UP000194139"/>
    </source>
</evidence>
<reference evidence="6 7" key="1">
    <citation type="submission" date="2017-05" db="EMBL/GenBank/DDBJ databases">
        <title>Complete and WGS of Bordetella genogroups.</title>
        <authorList>
            <person name="Spilker T."/>
            <person name="LiPuma J."/>
        </authorList>
    </citation>
    <scope>NUCLEOTIDE SEQUENCE [LARGE SCALE GENOMIC DNA]</scope>
    <source>
        <strain evidence="6 7">AU17164</strain>
    </source>
</reference>
<feature type="domain" description="HipA N-terminal subdomain 1" evidence="5">
    <location>
        <begin position="9"/>
        <end position="134"/>
    </location>
</feature>
<dbReference type="PANTHER" id="PTHR37419:SF1">
    <property type="entry name" value="SERINE_THREONINE-PROTEIN KINASE TOXIN HIPA"/>
    <property type="match status" value="1"/>
</dbReference>
<dbReference type="InterPro" id="IPR052028">
    <property type="entry name" value="HipA_Ser/Thr_kinase"/>
</dbReference>
<dbReference type="Pfam" id="PF07804">
    <property type="entry name" value="HipA_C"/>
    <property type="match status" value="1"/>
</dbReference>
<keyword evidence="7" id="KW-1185">Reference proteome</keyword>
<feature type="domain" description="HipA-like C-terminal" evidence="4">
    <location>
        <begin position="168"/>
        <end position="428"/>
    </location>
</feature>
<evidence type="ECO:0000256" key="1">
    <source>
        <dbReference type="ARBA" id="ARBA00010164"/>
    </source>
</evidence>
<proteinExistence type="inferred from homology"/>
<dbReference type="InterPro" id="IPR012893">
    <property type="entry name" value="HipA-like_C"/>
</dbReference>
<dbReference type="Proteomes" id="UP000194139">
    <property type="component" value="Chromosome"/>
</dbReference>
<evidence type="ECO:0000256" key="2">
    <source>
        <dbReference type="ARBA" id="ARBA00022679"/>
    </source>
</evidence>
<organism evidence="6 7">
    <name type="scientific">Bordetella genomosp. 9</name>
    <dbReference type="NCBI Taxonomy" id="1416803"/>
    <lineage>
        <taxon>Bacteria</taxon>
        <taxon>Pseudomonadati</taxon>
        <taxon>Pseudomonadota</taxon>
        <taxon>Betaproteobacteria</taxon>
        <taxon>Burkholderiales</taxon>
        <taxon>Alcaligenaceae</taxon>
        <taxon>Bordetella</taxon>
    </lineage>
</organism>
<dbReference type="GO" id="GO:0004674">
    <property type="term" value="F:protein serine/threonine kinase activity"/>
    <property type="evidence" value="ECO:0007669"/>
    <property type="project" value="TreeGrafter"/>
</dbReference>
<protein>
    <submittedName>
        <fullName evidence="6">Phosphatidylinositol kinase</fullName>
    </submittedName>
</protein>
<name>A0A1W6Z0F2_9BORD</name>
<dbReference type="Pfam" id="PF13657">
    <property type="entry name" value="Couple_hipA"/>
    <property type="match status" value="1"/>
</dbReference>
<dbReference type="InterPro" id="IPR017508">
    <property type="entry name" value="HipA_N1"/>
</dbReference>
<dbReference type="NCBIfam" id="TIGR03071">
    <property type="entry name" value="couple_hipA"/>
    <property type="match status" value="1"/>
</dbReference>
<sequence>MNVKALGIFLGARRVGVLFQYGEDPAGENPGAGIITRFVADESYIRDPAPPTLSAGLLADTPEEQALFWHDVQSENFNGWFSEKNGWLLPPFFQNLLPEGIFRDHVAALRGCSPKDNFEMLAACGRDLPGNVHALPLTLSRDELAHYVTQTQDALEMSVTADPLEEGVSLSGVQPKVGVILENGRYVGRTKDQDTHIIAKLPVVDRPRLPELEHLSLALARAAGVDTCEAYLEPLEKLAVQHGYDLGDADTRTPFLAVVRYDRPPQGRVHCEDFAQVFGEMPEDKYGGRRRAGEPWTYLDIAAVLLGFPSLGEAAVHELLRRLVVNEMLGNPDMHLKNIGLLYRDGRAPELPPAYDIVAYAAFGGAVGHALYLMPPAMLPGLRREATGRRQQMLSPALLRAFCAALGIPEKPASKVIADCVRAAHAHWRGMIQESGVTDKQKARLIAHFDAHPLVASLARRRGAPASARAES</sequence>
<comment type="similarity">
    <text evidence="1">Belongs to the HipA Ser/Thr kinase family.</text>
</comment>
<evidence type="ECO:0000259" key="5">
    <source>
        <dbReference type="Pfam" id="PF13657"/>
    </source>
</evidence>
<dbReference type="PANTHER" id="PTHR37419">
    <property type="entry name" value="SERINE/THREONINE-PROTEIN KINASE TOXIN HIPA"/>
    <property type="match status" value="1"/>
</dbReference>
<evidence type="ECO:0000259" key="4">
    <source>
        <dbReference type="Pfam" id="PF07804"/>
    </source>
</evidence>
<evidence type="ECO:0000256" key="3">
    <source>
        <dbReference type="ARBA" id="ARBA00022777"/>
    </source>
</evidence>
<dbReference type="RefSeq" id="WP_086072508.1">
    <property type="nucleotide sequence ID" value="NZ_CP021109.1"/>
</dbReference>
<dbReference type="GO" id="GO:0005829">
    <property type="term" value="C:cytosol"/>
    <property type="evidence" value="ECO:0007669"/>
    <property type="project" value="TreeGrafter"/>
</dbReference>
<evidence type="ECO:0000313" key="6">
    <source>
        <dbReference type="EMBL" id="ARP86820.1"/>
    </source>
</evidence>